<evidence type="ECO:0000313" key="3">
    <source>
        <dbReference type="Proteomes" id="UP000600449"/>
    </source>
</evidence>
<evidence type="ECO:0000259" key="1">
    <source>
        <dbReference type="Pfam" id="PF07969"/>
    </source>
</evidence>
<gene>
    <name evidence="2" type="ORF">GCM10011322_22010</name>
</gene>
<organism evidence="2 3">
    <name type="scientific">Salinarimonas ramus</name>
    <dbReference type="NCBI Taxonomy" id="690164"/>
    <lineage>
        <taxon>Bacteria</taxon>
        <taxon>Pseudomonadati</taxon>
        <taxon>Pseudomonadota</taxon>
        <taxon>Alphaproteobacteria</taxon>
        <taxon>Hyphomicrobiales</taxon>
        <taxon>Salinarimonadaceae</taxon>
        <taxon>Salinarimonas</taxon>
    </lineage>
</organism>
<dbReference type="InterPro" id="IPR032466">
    <property type="entry name" value="Metal_Hydrolase"/>
</dbReference>
<dbReference type="Pfam" id="PF07969">
    <property type="entry name" value="Amidohydro_3"/>
    <property type="match status" value="1"/>
</dbReference>
<name>A0A917V434_9HYPH</name>
<comment type="caution">
    <text evidence="2">The sequence shown here is derived from an EMBL/GenBank/DDBJ whole genome shotgun (WGS) entry which is preliminary data.</text>
</comment>
<dbReference type="PANTHER" id="PTHR22642:SF2">
    <property type="entry name" value="PROTEIN LONG AFTER FAR-RED 3"/>
    <property type="match status" value="1"/>
</dbReference>
<keyword evidence="3" id="KW-1185">Reference proteome</keyword>
<dbReference type="PANTHER" id="PTHR22642">
    <property type="entry name" value="IMIDAZOLONEPROPIONASE"/>
    <property type="match status" value="1"/>
</dbReference>
<dbReference type="Proteomes" id="UP000600449">
    <property type="component" value="Unassembled WGS sequence"/>
</dbReference>
<dbReference type="Gene3D" id="3.10.310.70">
    <property type="match status" value="1"/>
</dbReference>
<feature type="domain" description="Amidohydrolase 3" evidence="1">
    <location>
        <begin position="53"/>
        <end position="533"/>
    </location>
</feature>
<evidence type="ECO:0000313" key="2">
    <source>
        <dbReference type="EMBL" id="GGK34834.1"/>
    </source>
</evidence>
<dbReference type="RefSeq" id="WP_188912696.1">
    <property type="nucleotide sequence ID" value="NZ_BMMF01000005.1"/>
</dbReference>
<reference evidence="2 3" key="1">
    <citation type="journal article" date="2014" name="Int. J. Syst. Evol. Microbiol.">
        <title>Complete genome sequence of Corynebacterium casei LMG S-19264T (=DSM 44701T), isolated from a smear-ripened cheese.</title>
        <authorList>
            <consortium name="US DOE Joint Genome Institute (JGI-PGF)"/>
            <person name="Walter F."/>
            <person name="Albersmeier A."/>
            <person name="Kalinowski J."/>
            <person name="Ruckert C."/>
        </authorList>
    </citation>
    <scope>NUCLEOTIDE SEQUENCE [LARGE SCALE GENOMIC DNA]</scope>
    <source>
        <strain evidence="2 3">CGMCC 1.9161</strain>
    </source>
</reference>
<dbReference type="Gene3D" id="3.20.20.140">
    <property type="entry name" value="Metal-dependent hydrolases"/>
    <property type="match status" value="1"/>
</dbReference>
<dbReference type="AlphaFoldDB" id="A0A917V434"/>
<proteinExistence type="predicted"/>
<dbReference type="SUPFAM" id="SSF51556">
    <property type="entry name" value="Metallo-dependent hydrolases"/>
    <property type="match status" value="1"/>
</dbReference>
<dbReference type="InterPro" id="IPR011059">
    <property type="entry name" value="Metal-dep_hydrolase_composite"/>
</dbReference>
<dbReference type="Gene3D" id="2.30.40.10">
    <property type="entry name" value="Urease, subunit C, domain 1"/>
    <property type="match status" value="1"/>
</dbReference>
<dbReference type="InterPro" id="IPR033932">
    <property type="entry name" value="YtcJ-like"/>
</dbReference>
<protein>
    <submittedName>
        <fullName evidence="2">Amidohydrolase</fullName>
    </submittedName>
</protein>
<dbReference type="EMBL" id="BMMF01000005">
    <property type="protein sequence ID" value="GGK34834.1"/>
    <property type="molecule type" value="Genomic_DNA"/>
</dbReference>
<dbReference type="InterPro" id="IPR013108">
    <property type="entry name" value="Amidohydro_3"/>
</dbReference>
<sequence length="537" mass="56838">MRDAPTLILTNGRVFAGLGEGVHEAIAIAGNRVLAVGTTGEIAALAGPATRRIDLAGRLATPGLIDAHMHLLPLGMTMVELDLTPQAAPTLEALLKRIAARAAELPKGAWILARGYDQARLDVGRHPTRDELDRAAPDHPAYVVRACGHVAICNSAALALAGLDETSVAPQGGLIETDARGRLTGLLAETARDPVRAAIPAPTREELVAAIERAGRACLAHGIVGVMDAAVGMRAGLAELDAYDAAHAAGRLPVRVSQCLLGGPGGIAEAAYDAGWRPGRGDTRLMAKQVKIFTDGSAGGRTAAMTQPYLGTPETRGLLSLTDAEMRDHTRRYHEQGWQLAVHAIGDAAIDQTLDAMEAALAGAPDPDRRHRIEHCGFVRPDQTARMARLRIEPVPQPVFLHDFGDLYVEVLGEARAAPSYPTRTWIEAGLHPAASSDAPVCALDPRLSLEAMITRRTRTGRVLDEGERVSPEVALAAFTEYGAFVEKEEAARGRLAPGMLADIAVFTHDFLAEPDRVRDTACTMAIVDGAIAHEAA</sequence>
<dbReference type="GO" id="GO:0016810">
    <property type="term" value="F:hydrolase activity, acting on carbon-nitrogen (but not peptide) bonds"/>
    <property type="evidence" value="ECO:0007669"/>
    <property type="project" value="InterPro"/>
</dbReference>
<dbReference type="CDD" id="cd01300">
    <property type="entry name" value="YtcJ_like"/>
    <property type="match status" value="1"/>
</dbReference>
<dbReference type="SUPFAM" id="SSF51338">
    <property type="entry name" value="Composite domain of metallo-dependent hydrolases"/>
    <property type="match status" value="1"/>
</dbReference>
<accession>A0A917V434</accession>